<evidence type="ECO:0000313" key="14">
    <source>
        <dbReference type="Proteomes" id="UP001153620"/>
    </source>
</evidence>
<evidence type="ECO:0000256" key="3">
    <source>
        <dbReference type="ARBA" id="ARBA00006094"/>
    </source>
</evidence>
<sequence length="197" mass="22532">MSGSSDESDGEIIILPKRTETKKENKNGALWKQMLEEESLMEDMKTCEVAKNIRKRKVDRGAESYDCSEFDKQPNSQENLSAHCSERKKIRVSKDRQSKHLPDLTDDVKDVDLAADIAFKLDEQNIELVQKVISTVGQDECVKFYKKTQKIERNGGLLTFNKHRRRTSGGIFLFLIKTSNEVTDAQKKKIFEKDTAG</sequence>
<dbReference type="GO" id="GO:0005737">
    <property type="term" value="C:cytoplasm"/>
    <property type="evidence" value="ECO:0007669"/>
    <property type="project" value="UniProtKB-SubCell"/>
</dbReference>
<evidence type="ECO:0000313" key="13">
    <source>
        <dbReference type="EMBL" id="CAG9799190.1"/>
    </source>
</evidence>
<keyword evidence="5" id="KW-0813">Transport</keyword>
<comment type="similarity">
    <text evidence="3">Belongs to the PHAX family.</text>
</comment>
<evidence type="ECO:0000256" key="1">
    <source>
        <dbReference type="ARBA" id="ARBA00004123"/>
    </source>
</evidence>
<evidence type="ECO:0000259" key="12">
    <source>
        <dbReference type="Pfam" id="PF10258"/>
    </source>
</evidence>
<protein>
    <recommendedName>
        <fullName evidence="4">Phosphorylated adapter RNA export protein</fullName>
    </recommendedName>
    <alternativeName>
        <fullName evidence="10">RNA U small nuclear RNA export adapter protein</fullName>
    </alternativeName>
</protein>
<dbReference type="GO" id="GO:0015031">
    <property type="term" value="P:protein transport"/>
    <property type="evidence" value="ECO:0007669"/>
    <property type="project" value="UniProtKB-KW"/>
</dbReference>
<dbReference type="InterPro" id="IPR038092">
    <property type="entry name" value="PHAX_RNA-binding_sf"/>
</dbReference>
<evidence type="ECO:0000256" key="2">
    <source>
        <dbReference type="ARBA" id="ARBA00004496"/>
    </source>
</evidence>
<evidence type="ECO:0000256" key="5">
    <source>
        <dbReference type="ARBA" id="ARBA00022448"/>
    </source>
</evidence>
<feature type="domain" description="Phosphorylated adapter RNA export protein RNA-binding" evidence="12">
    <location>
        <begin position="113"/>
        <end position="194"/>
    </location>
</feature>
<accession>A0A9N9WPJ2</accession>
<feature type="region of interest" description="Disordered" evidence="11">
    <location>
        <begin position="58"/>
        <end position="81"/>
    </location>
</feature>
<evidence type="ECO:0000256" key="4">
    <source>
        <dbReference type="ARBA" id="ARBA00016856"/>
    </source>
</evidence>
<evidence type="ECO:0000256" key="7">
    <source>
        <dbReference type="ARBA" id="ARBA00022884"/>
    </source>
</evidence>
<dbReference type="Gene3D" id="1.10.10.1440">
    <property type="entry name" value="PHAX RNA-binding domain"/>
    <property type="match status" value="1"/>
</dbReference>
<proteinExistence type="inferred from homology"/>
<reference evidence="13" key="2">
    <citation type="submission" date="2022-10" db="EMBL/GenBank/DDBJ databases">
        <authorList>
            <consortium name="ENA_rothamsted_submissions"/>
            <consortium name="culmorum"/>
            <person name="King R."/>
        </authorList>
    </citation>
    <scope>NUCLEOTIDE SEQUENCE</scope>
</reference>
<dbReference type="GO" id="GO:0006408">
    <property type="term" value="P:snRNA export from nucleus"/>
    <property type="evidence" value="ECO:0007669"/>
    <property type="project" value="InterPro"/>
</dbReference>
<keyword evidence="9" id="KW-0539">Nucleus</keyword>
<keyword evidence="8" id="KW-0653">Protein transport</keyword>
<dbReference type="GO" id="GO:0005634">
    <property type="term" value="C:nucleus"/>
    <property type="evidence" value="ECO:0007669"/>
    <property type="project" value="UniProtKB-SubCell"/>
</dbReference>
<evidence type="ECO:0000256" key="9">
    <source>
        <dbReference type="ARBA" id="ARBA00023242"/>
    </source>
</evidence>
<keyword evidence="7" id="KW-0694">RNA-binding</keyword>
<reference evidence="13" key="1">
    <citation type="submission" date="2022-01" db="EMBL/GenBank/DDBJ databases">
        <authorList>
            <person name="King R."/>
        </authorList>
    </citation>
    <scope>NUCLEOTIDE SEQUENCE</scope>
</reference>
<gene>
    <name evidence="13" type="ORF">CHIRRI_LOCUS2162</name>
</gene>
<dbReference type="GO" id="GO:0003723">
    <property type="term" value="F:RNA binding"/>
    <property type="evidence" value="ECO:0007669"/>
    <property type="project" value="UniProtKB-KW"/>
</dbReference>
<dbReference type="Proteomes" id="UP001153620">
    <property type="component" value="Chromosome 1"/>
</dbReference>
<dbReference type="Pfam" id="PF10258">
    <property type="entry name" value="PHAX_RNA-bd"/>
    <property type="match status" value="1"/>
</dbReference>
<dbReference type="EMBL" id="OU895877">
    <property type="protein sequence ID" value="CAG9799190.1"/>
    <property type="molecule type" value="Genomic_DNA"/>
</dbReference>
<keyword evidence="6" id="KW-0963">Cytoplasm</keyword>
<evidence type="ECO:0000256" key="6">
    <source>
        <dbReference type="ARBA" id="ARBA00022490"/>
    </source>
</evidence>
<evidence type="ECO:0000256" key="10">
    <source>
        <dbReference type="ARBA" id="ARBA00030834"/>
    </source>
</evidence>
<dbReference type="InterPro" id="IPR039047">
    <property type="entry name" value="PHAX"/>
</dbReference>
<keyword evidence="14" id="KW-1185">Reference proteome</keyword>
<dbReference type="PANTHER" id="PTHR13135:SF0">
    <property type="entry name" value="PHOSPHORYLATED ADAPTER RNA EXPORT PROTEIN"/>
    <property type="match status" value="1"/>
</dbReference>
<evidence type="ECO:0000256" key="8">
    <source>
        <dbReference type="ARBA" id="ARBA00022927"/>
    </source>
</evidence>
<name>A0A9N9WPJ2_9DIPT</name>
<comment type="subcellular location">
    <subcellularLocation>
        <location evidence="2">Cytoplasm</location>
    </subcellularLocation>
    <subcellularLocation>
        <location evidence="1">Nucleus</location>
    </subcellularLocation>
</comment>
<dbReference type="PANTHER" id="PTHR13135">
    <property type="entry name" value="CYTOSOLIC RESINIFERATOXIN BINDING PROTEIN RBP-26"/>
    <property type="match status" value="1"/>
</dbReference>
<organism evidence="13 14">
    <name type="scientific">Chironomus riparius</name>
    <dbReference type="NCBI Taxonomy" id="315576"/>
    <lineage>
        <taxon>Eukaryota</taxon>
        <taxon>Metazoa</taxon>
        <taxon>Ecdysozoa</taxon>
        <taxon>Arthropoda</taxon>
        <taxon>Hexapoda</taxon>
        <taxon>Insecta</taxon>
        <taxon>Pterygota</taxon>
        <taxon>Neoptera</taxon>
        <taxon>Endopterygota</taxon>
        <taxon>Diptera</taxon>
        <taxon>Nematocera</taxon>
        <taxon>Chironomoidea</taxon>
        <taxon>Chironomidae</taxon>
        <taxon>Chironominae</taxon>
        <taxon>Chironomus</taxon>
    </lineage>
</organism>
<dbReference type="AlphaFoldDB" id="A0A9N9WPJ2"/>
<dbReference type="InterPro" id="IPR019385">
    <property type="entry name" value="PHAX_RNA-binding_domain"/>
</dbReference>
<evidence type="ECO:0000256" key="11">
    <source>
        <dbReference type="SAM" id="MobiDB-lite"/>
    </source>
</evidence>
<dbReference type="OrthoDB" id="20573at2759"/>